<comment type="caution">
    <text evidence="1">The sequence shown here is derived from an EMBL/GenBank/DDBJ whole genome shotgun (WGS) entry which is preliminary data.</text>
</comment>
<organism evidence="1 2">
    <name type="scientific">Rarispira pelagica</name>
    <dbReference type="NCBI Taxonomy" id="3141764"/>
    <lineage>
        <taxon>Bacteria</taxon>
        <taxon>Pseudomonadati</taxon>
        <taxon>Spirochaetota</taxon>
        <taxon>Spirochaetia</taxon>
        <taxon>Winmispirales</taxon>
        <taxon>Winmispiraceae</taxon>
        <taxon>Rarispira</taxon>
    </lineage>
</organism>
<sequence>MKRVEIIANHSVEEDLFDLIEEEIEDFYYTQIPQVQGKGSSGPRRGDHIWPESNFIIISYTDEETLEKLRAIIQKLKRMFPQEGIKLFVTEA</sequence>
<dbReference type="Proteomes" id="UP001466331">
    <property type="component" value="Unassembled WGS sequence"/>
</dbReference>
<reference evidence="1 2" key="1">
    <citation type="submission" date="2024-03" db="EMBL/GenBank/DDBJ databases">
        <title>Ignisphaera cupida sp. nov., a hyperthermophilic hydrolytic archaeon from a hot spring of Kamchatka, and proposal of Ignisphaeraceae fam. nov.</title>
        <authorList>
            <person name="Podosokorskaya O.A."/>
            <person name="Elcheninov A.G."/>
            <person name="Maltseva A.I."/>
            <person name="Zayulina K.S."/>
            <person name="Novikov A."/>
            <person name="Merkel A.Y."/>
        </authorList>
    </citation>
    <scope>NUCLEOTIDE SEQUENCE [LARGE SCALE GENOMIC DNA]</scope>
    <source>
        <strain evidence="1 2">38H-sp</strain>
    </source>
</reference>
<evidence type="ECO:0000313" key="2">
    <source>
        <dbReference type="Proteomes" id="UP001466331"/>
    </source>
</evidence>
<protein>
    <submittedName>
        <fullName evidence="1">PG0541 family transporter-associated protein</fullName>
    </submittedName>
</protein>
<dbReference type="RefSeq" id="WP_420068820.1">
    <property type="nucleotide sequence ID" value="NZ_JBCHKQ010000001.1"/>
</dbReference>
<dbReference type="InterPro" id="IPR015867">
    <property type="entry name" value="N-reg_PII/ATP_PRibTrfase_C"/>
</dbReference>
<keyword evidence="2" id="KW-1185">Reference proteome</keyword>
<evidence type="ECO:0000313" key="1">
    <source>
        <dbReference type="EMBL" id="MEM5947371.1"/>
    </source>
</evidence>
<accession>A0ABU9UA77</accession>
<proteinExistence type="predicted"/>
<name>A0ABU9UA77_9SPIR</name>
<dbReference type="EMBL" id="JBCHKQ010000001">
    <property type="protein sequence ID" value="MEM5947371.1"/>
    <property type="molecule type" value="Genomic_DNA"/>
</dbReference>
<dbReference type="SUPFAM" id="SSF54913">
    <property type="entry name" value="GlnB-like"/>
    <property type="match status" value="1"/>
</dbReference>
<gene>
    <name evidence="1" type="ORF">WKV44_02330</name>
</gene>
<dbReference type="NCBIfam" id="NF045581">
    <property type="entry name" value="PG0541_fam"/>
    <property type="match status" value="1"/>
</dbReference>
<dbReference type="InterPro" id="IPR011322">
    <property type="entry name" value="N-reg_PII-like_a/b"/>
</dbReference>
<dbReference type="Gene3D" id="3.30.70.120">
    <property type="match status" value="1"/>
</dbReference>